<reference evidence="1" key="1">
    <citation type="submission" date="2023-05" db="EMBL/GenBank/DDBJ databases">
        <authorList>
            <person name="Stuckert A."/>
        </authorList>
    </citation>
    <scope>NUCLEOTIDE SEQUENCE</scope>
</reference>
<proteinExistence type="predicted"/>
<organism evidence="1 2">
    <name type="scientific">Staurois parvus</name>
    <dbReference type="NCBI Taxonomy" id="386267"/>
    <lineage>
        <taxon>Eukaryota</taxon>
        <taxon>Metazoa</taxon>
        <taxon>Chordata</taxon>
        <taxon>Craniata</taxon>
        <taxon>Vertebrata</taxon>
        <taxon>Euteleostomi</taxon>
        <taxon>Amphibia</taxon>
        <taxon>Batrachia</taxon>
        <taxon>Anura</taxon>
        <taxon>Neobatrachia</taxon>
        <taxon>Ranoidea</taxon>
        <taxon>Ranidae</taxon>
        <taxon>Staurois</taxon>
    </lineage>
</organism>
<dbReference type="Proteomes" id="UP001162483">
    <property type="component" value="Unassembled WGS sequence"/>
</dbReference>
<keyword evidence="2" id="KW-1185">Reference proteome</keyword>
<protein>
    <submittedName>
        <fullName evidence="1">Uncharacterized protein</fullName>
    </submittedName>
</protein>
<comment type="caution">
    <text evidence="1">The sequence shown here is derived from an EMBL/GenBank/DDBJ whole genome shotgun (WGS) entry which is preliminary data.</text>
</comment>
<name>A0ABN9CX38_9NEOB</name>
<accession>A0ABN9CX38</accession>
<evidence type="ECO:0000313" key="1">
    <source>
        <dbReference type="EMBL" id="CAI9564255.1"/>
    </source>
</evidence>
<evidence type="ECO:0000313" key="2">
    <source>
        <dbReference type="Proteomes" id="UP001162483"/>
    </source>
</evidence>
<gene>
    <name evidence="1" type="ORF">SPARVUS_LOCUS5869887</name>
</gene>
<sequence length="68" mass="7597">MISATHQCCQSVSSINAVTAHHCCISVQHHQCLLINAYQCHPICAAYQCPSVQPHQRTSVKEKKYLFA</sequence>
<dbReference type="EMBL" id="CATNWA010012868">
    <property type="protein sequence ID" value="CAI9564255.1"/>
    <property type="molecule type" value="Genomic_DNA"/>
</dbReference>